<dbReference type="AlphaFoldDB" id="A0A8J3FM37"/>
<protein>
    <submittedName>
        <fullName evidence="1">Uncharacterized protein</fullName>
    </submittedName>
</protein>
<keyword evidence="2" id="KW-1185">Reference proteome</keyword>
<dbReference type="RefSeq" id="WP_189115923.1">
    <property type="nucleotide sequence ID" value="NZ_BMQC01000025.1"/>
</dbReference>
<sequence>MSTRRLRLVATNNTQPSRRWPAGTVNTDSLAAPVSVRAVLAGVDLPSGGPGPAVVTLLIDPCDAPHLTGAGAVVLMQRAVRGG</sequence>
<accession>A0A8J3FM37</accession>
<reference evidence="1" key="2">
    <citation type="submission" date="2020-09" db="EMBL/GenBank/DDBJ databases">
        <authorList>
            <person name="Sun Q."/>
            <person name="Ohkuma M."/>
        </authorList>
    </citation>
    <scope>NUCLEOTIDE SEQUENCE</scope>
    <source>
        <strain evidence="1">JCM 3091</strain>
    </source>
</reference>
<organism evidence="1 2">
    <name type="scientific">Pilimelia terevasa</name>
    <dbReference type="NCBI Taxonomy" id="53372"/>
    <lineage>
        <taxon>Bacteria</taxon>
        <taxon>Bacillati</taxon>
        <taxon>Actinomycetota</taxon>
        <taxon>Actinomycetes</taxon>
        <taxon>Micromonosporales</taxon>
        <taxon>Micromonosporaceae</taxon>
        <taxon>Pilimelia</taxon>
    </lineage>
</organism>
<evidence type="ECO:0000313" key="1">
    <source>
        <dbReference type="EMBL" id="GGK43287.1"/>
    </source>
</evidence>
<dbReference type="Proteomes" id="UP000662200">
    <property type="component" value="Unassembled WGS sequence"/>
</dbReference>
<reference evidence="1" key="1">
    <citation type="journal article" date="2014" name="Int. J. Syst. Evol. Microbiol.">
        <title>Complete genome sequence of Corynebacterium casei LMG S-19264T (=DSM 44701T), isolated from a smear-ripened cheese.</title>
        <authorList>
            <consortium name="US DOE Joint Genome Institute (JGI-PGF)"/>
            <person name="Walter F."/>
            <person name="Albersmeier A."/>
            <person name="Kalinowski J."/>
            <person name="Ruckert C."/>
        </authorList>
    </citation>
    <scope>NUCLEOTIDE SEQUENCE</scope>
    <source>
        <strain evidence="1">JCM 3091</strain>
    </source>
</reference>
<dbReference type="EMBL" id="BMQC01000025">
    <property type="protein sequence ID" value="GGK43287.1"/>
    <property type="molecule type" value="Genomic_DNA"/>
</dbReference>
<proteinExistence type="predicted"/>
<name>A0A8J3FM37_9ACTN</name>
<gene>
    <name evidence="1" type="ORF">GCM10010124_40070</name>
</gene>
<evidence type="ECO:0000313" key="2">
    <source>
        <dbReference type="Proteomes" id="UP000662200"/>
    </source>
</evidence>
<comment type="caution">
    <text evidence="1">The sequence shown here is derived from an EMBL/GenBank/DDBJ whole genome shotgun (WGS) entry which is preliminary data.</text>
</comment>